<keyword evidence="2" id="KW-0238">DNA-binding</keyword>
<reference evidence="5" key="1">
    <citation type="submission" date="2019-12" db="EMBL/GenBank/DDBJ databases">
        <title>Comparative genomics gives insights into the taxonomy of the Azoarcus-Aromatoleum group and reveals separate origins of nif in the plant-associated Azoarcus and non-plant-associated Aromatoleum sub-groups.</title>
        <authorList>
            <person name="Lafos M."/>
            <person name="Maluk M."/>
            <person name="Batista M."/>
            <person name="Junghare M."/>
            <person name="Carmona M."/>
            <person name="Faoro H."/>
            <person name="Cruz L.M."/>
            <person name="Battistoni F."/>
            <person name="De Souza E."/>
            <person name="Pedrosa F."/>
            <person name="Chen W.-M."/>
            <person name="Poole P.S."/>
            <person name="Dixon R.A."/>
            <person name="James E.K."/>
        </authorList>
    </citation>
    <scope>NUCLEOTIDE SEQUENCE</scope>
    <source>
        <strain evidence="5">NSC3</strain>
    </source>
</reference>
<dbReference type="SUPFAM" id="SSF46785">
    <property type="entry name" value="Winged helix' DNA-binding domain"/>
    <property type="match status" value="1"/>
</dbReference>
<sequence length="198" mass="21314">MNTRNEDWLRPRALYEGVAESVRARIFAHEFAPGCPLDEAELSRSYGVSRTPVREALKVLGRAGLVELEPRRGCCVAELSAHDVDSLLGVIEMLGQHTVREAARKGIAPADPAGLAQLFDCASNRHLTGAALHLNDKVRLACGPQFDAADIALLAAAMPGLAASLSARQQVQAEQLWTAFAQARRRLAADYVALHATP</sequence>
<keyword evidence="3" id="KW-0804">Transcription</keyword>
<protein>
    <submittedName>
        <fullName evidence="5">GntR family transcriptional regulator</fullName>
    </submittedName>
</protein>
<evidence type="ECO:0000256" key="3">
    <source>
        <dbReference type="ARBA" id="ARBA00023163"/>
    </source>
</evidence>
<gene>
    <name evidence="5" type="ORF">GPA21_17130</name>
</gene>
<dbReference type="GO" id="GO:0003677">
    <property type="term" value="F:DNA binding"/>
    <property type="evidence" value="ECO:0007669"/>
    <property type="project" value="UniProtKB-KW"/>
</dbReference>
<organism evidence="5 6">
    <name type="scientific">Azoarcus taiwanensis</name>
    <dbReference type="NCBI Taxonomy" id="666964"/>
    <lineage>
        <taxon>Bacteria</taxon>
        <taxon>Pseudomonadati</taxon>
        <taxon>Pseudomonadota</taxon>
        <taxon>Betaproteobacteria</taxon>
        <taxon>Rhodocyclales</taxon>
        <taxon>Zoogloeaceae</taxon>
        <taxon>Azoarcus</taxon>
    </lineage>
</organism>
<evidence type="ECO:0000256" key="1">
    <source>
        <dbReference type="ARBA" id="ARBA00023015"/>
    </source>
</evidence>
<dbReference type="PROSITE" id="PS50949">
    <property type="entry name" value="HTH_GNTR"/>
    <property type="match status" value="1"/>
</dbReference>
<dbReference type="SMART" id="SM00345">
    <property type="entry name" value="HTH_GNTR"/>
    <property type="match status" value="1"/>
</dbReference>
<evidence type="ECO:0000259" key="4">
    <source>
        <dbReference type="PROSITE" id="PS50949"/>
    </source>
</evidence>
<evidence type="ECO:0000313" key="6">
    <source>
        <dbReference type="Proteomes" id="UP000599523"/>
    </source>
</evidence>
<keyword evidence="1" id="KW-0805">Transcription regulation</keyword>
<dbReference type="GO" id="GO:0003700">
    <property type="term" value="F:DNA-binding transcription factor activity"/>
    <property type="evidence" value="ECO:0007669"/>
    <property type="project" value="InterPro"/>
</dbReference>
<keyword evidence="6" id="KW-1185">Reference proteome</keyword>
<dbReference type="AlphaFoldDB" id="A0A972FDD3"/>
<dbReference type="Gene3D" id="1.10.10.10">
    <property type="entry name" value="Winged helix-like DNA-binding domain superfamily/Winged helix DNA-binding domain"/>
    <property type="match status" value="1"/>
</dbReference>
<dbReference type="Pfam" id="PF00392">
    <property type="entry name" value="GntR"/>
    <property type="match status" value="1"/>
</dbReference>
<evidence type="ECO:0000313" key="5">
    <source>
        <dbReference type="EMBL" id="NMG04679.1"/>
    </source>
</evidence>
<proteinExistence type="predicted"/>
<dbReference type="PRINTS" id="PR00035">
    <property type="entry name" value="HTHGNTR"/>
</dbReference>
<dbReference type="InterPro" id="IPR036388">
    <property type="entry name" value="WH-like_DNA-bd_sf"/>
</dbReference>
<name>A0A972FDD3_9RHOO</name>
<dbReference type="RefSeq" id="WP_168989326.1">
    <property type="nucleotide sequence ID" value="NZ_CAWPHM010000049.1"/>
</dbReference>
<dbReference type="PANTHER" id="PTHR43537:SF5">
    <property type="entry name" value="UXU OPERON TRANSCRIPTIONAL REGULATOR"/>
    <property type="match status" value="1"/>
</dbReference>
<dbReference type="InterPro" id="IPR036390">
    <property type="entry name" value="WH_DNA-bd_sf"/>
</dbReference>
<dbReference type="PANTHER" id="PTHR43537">
    <property type="entry name" value="TRANSCRIPTIONAL REGULATOR, GNTR FAMILY"/>
    <property type="match status" value="1"/>
</dbReference>
<dbReference type="CDD" id="cd07377">
    <property type="entry name" value="WHTH_GntR"/>
    <property type="match status" value="1"/>
</dbReference>
<accession>A0A972FDD3</accession>
<dbReference type="InterPro" id="IPR000524">
    <property type="entry name" value="Tscrpt_reg_HTH_GntR"/>
</dbReference>
<evidence type="ECO:0000256" key="2">
    <source>
        <dbReference type="ARBA" id="ARBA00023125"/>
    </source>
</evidence>
<dbReference type="Proteomes" id="UP000599523">
    <property type="component" value="Unassembled WGS sequence"/>
</dbReference>
<feature type="domain" description="HTH gntR-type" evidence="4">
    <location>
        <begin position="12"/>
        <end position="79"/>
    </location>
</feature>
<dbReference type="EMBL" id="WTVM01000144">
    <property type="protein sequence ID" value="NMG04679.1"/>
    <property type="molecule type" value="Genomic_DNA"/>
</dbReference>
<comment type="caution">
    <text evidence="5">The sequence shown here is derived from an EMBL/GenBank/DDBJ whole genome shotgun (WGS) entry which is preliminary data.</text>
</comment>